<dbReference type="RefSeq" id="WP_381170504.1">
    <property type="nucleotide sequence ID" value="NZ_JBHSFK010000007.1"/>
</dbReference>
<dbReference type="EMBL" id="JBHSFK010000007">
    <property type="protein sequence ID" value="MFC4500581.1"/>
    <property type="molecule type" value="Genomic_DNA"/>
</dbReference>
<gene>
    <name evidence="1" type="ORF">ACFPIH_13745</name>
</gene>
<dbReference type="PANTHER" id="PTHR34613:SF1">
    <property type="entry name" value="SLL6017 PROTEIN"/>
    <property type="match status" value="1"/>
</dbReference>
<protein>
    <submittedName>
        <fullName evidence="1">Uncharacterized protein</fullName>
    </submittedName>
</protein>
<proteinExistence type="predicted"/>
<evidence type="ECO:0000313" key="1">
    <source>
        <dbReference type="EMBL" id="MFC4500581.1"/>
    </source>
</evidence>
<name>A0ABV9AN81_9ACTN</name>
<sequence>MGILEPLAAALRTIDADTAAVLVQFVDSCLAEPQAQQMWRDLMTAIQYFWRHPLAQQVREEGREEGRLRDRVEMTLNILRWRGIDIPDHVRARVEACTDLGQLTVWSERAVHAAVADDLFD</sequence>
<dbReference type="PANTHER" id="PTHR34613">
    <property type="entry name" value="SLL0800 PROTEIN"/>
    <property type="match status" value="1"/>
</dbReference>
<keyword evidence="2" id="KW-1185">Reference proteome</keyword>
<dbReference type="Proteomes" id="UP001595839">
    <property type="component" value="Unassembled WGS sequence"/>
</dbReference>
<accession>A0ABV9AN81</accession>
<reference evidence="2" key="1">
    <citation type="journal article" date="2019" name="Int. J. Syst. Evol. Microbiol.">
        <title>The Global Catalogue of Microorganisms (GCM) 10K type strain sequencing project: providing services to taxonomists for standard genome sequencing and annotation.</title>
        <authorList>
            <consortium name="The Broad Institute Genomics Platform"/>
            <consortium name="The Broad Institute Genome Sequencing Center for Infectious Disease"/>
            <person name="Wu L."/>
            <person name="Ma J."/>
        </authorList>
    </citation>
    <scope>NUCLEOTIDE SEQUENCE [LARGE SCALE GENOMIC DNA]</scope>
    <source>
        <strain evidence="2">CGMCC 4.7177</strain>
    </source>
</reference>
<organism evidence="1 2">
    <name type="scientific">Streptomyces vulcanius</name>
    <dbReference type="NCBI Taxonomy" id="1441876"/>
    <lineage>
        <taxon>Bacteria</taxon>
        <taxon>Bacillati</taxon>
        <taxon>Actinomycetota</taxon>
        <taxon>Actinomycetes</taxon>
        <taxon>Kitasatosporales</taxon>
        <taxon>Streptomycetaceae</taxon>
        <taxon>Streptomyces</taxon>
    </lineage>
</organism>
<evidence type="ECO:0000313" key="2">
    <source>
        <dbReference type="Proteomes" id="UP001595839"/>
    </source>
</evidence>
<comment type="caution">
    <text evidence="1">The sequence shown here is derived from an EMBL/GenBank/DDBJ whole genome shotgun (WGS) entry which is preliminary data.</text>
</comment>